<reference evidence="2" key="1">
    <citation type="journal article" date="2019" name="Int. J. Syst. Evol. Microbiol.">
        <title>The Global Catalogue of Microorganisms (GCM) 10K type strain sequencing project: providing services to taxonomists for standard genome sequencing and annotation.</title>
        <authorList>
            <consortium name="The Broad Institute Genomics Platform"/>
            <consortium name="The Broad Institute Genome Sequencing Center for Infectious Disease"/>
            <person name="Wu L."/>
            <person name="Ma J."/>
        </authorList>
    </citation>
    <scope>NUCLEOTIDE SEQUENCE [LARGE SCALE GENOMIC DNA]</scope>
    <source>
        <strain evidence="2">CGMCC 4.7020</strain>
    </source>
</reference>
<dbReference type="EMBL" id="JBHTMM010000033">
    <property type="protein sequence ID" value="MFD1309002.1"/>
    <property type="molecule type" value="Genomic_DNA"/>
</dbReference>
<gene>
    <name evidence="1" type="ORF">ACFQ5X_24495</name>
</gene>
<protein>
    <submittedName>
        <fullName evidence="1">Uncharacterized protein</fullName>
    </submittedName>
</protein>
<proteinExistence type="predicted"/>
<organism evidence="1 2">
    <name type="scientific">Streptomyces kaempferi</name>
    <dbReference type="NCBI Taxonomy" id="333725"/>
    <lineage>
        <taxon>Bacteria</taxon>
        <taxon>Bacillati</taxon>
        <taxon>Actinomycetota</taxon>
        <taxon>Actinomycetes</taxon>
        <taxon>Kitasatosporales</taxon>
        <taxon>Streptomycetaceae</taxon>
        <taxon>Streptomyces</taxon>
    </lineage>
</organism>
<sequence length="75" mass="7979">MTSQQEIQDREATAMAAEAAAAFLSSQEITTTNCRRCGTQIDGINGRYACSACEWVSDWAEGHTALPTAADDHAA</sequence>
<evidence type="ECO:0000313" key="2">
    <source>
        <dbReference type="Proteomes" id="UP001597058"/>
    </source>
</evidence>
<evidence type="ECO:0000313" key="1">
    <source>
        <dbReference type="EMBL" id="MFD1309002.1"/>
    </source>
</evidence>
<comment type="caution">
    <text evidence="1">The sequence shown here is derived from an EMBL/GenBank/DDBJ whole genome shotgun (WGS) entry which is preliminary data.</text>
</comment>
<dbReference type="RefSeq" id="WP_381328619.1">
    <property type="nucleotide sequence ID" value="NZ_JBHTMM010000033.1"/>
</dbReference>
<accession>A0ABW3XHC5</accession>
<dbReference type="Proteomes" id="UP001597058">
    <property type="component" value="Unassembled WGS sequence"/>
</dbReference>
<name>A0ABW3XHC5_9ACTN</name>
<keyword evidence="2" id="KW-1185">Reference proteome</keyword>